<name>A0A5B7K1D0_PORTR</name>
<proteinExistence type="predicted"/>
<dbReference type="EMBL" id="VSRR010114076">
    <property type="protein sequence ID" value="MPC98434.1"/>
    <property type="molecule type" value="Genomic_DNA"/>
</dbReference>
<keyword evidence="2" id="KW-1185">Reference proteome</keyword>
<dbReference type="Proteomes" id="UP000324222">
    <property type="component" value="Unassembled WGS sequence"/>
</dbReference>
<sequence>MNNASDILLVPVPVPHPVNPCYTQLFESVKFLPLAFISLPIRPVTTPNHLHYRYNPNRHTKQ</sequence>
<gene>
    <name evidence="1" type="ORF">E2C01_093805</name>
</gene>
<reference evidence="1 2" key="1">
    <citation type="submission" date="2019-05" db="EMBL/GenBank/DDBJ databases">
        <title>Another draft genome of Portunus trituberculatus and its Hox gene families provides insights of decapod evolution.</title>
        <authorList>
            <person name="Jeong J.-H."/>
            <person name="Song I."/>
            <person name="Kim S."/>
            <person name="Choi T."/>
            <person name="Kim D."/>
            <person name="Ryu S."/>
            <person name="Kim W."/>
        </authorList>
    </citation>
    <scope>NUCLEOTIDE SEQUENCE [LARGE SCALE GENOMIC DNA]</scope>
    <source>
        <tissue evidence="1">Muscle</tissue>
    </source>
</reference>
<accession>A0A5B7K1D0</accession>
<dbReference type="AlphaFoldDB" id="A0A5B7K1D0"/>
<organism evidence="1 2">
    <name type="scientific">Portunus trituberculatus</name>
    <name type="common">Swimming crab</name>
    <name type="synonym">Neptunus trituberculatus</name>
    <dbReference type="NCBI Taxonomy" id="210409"/>
    <lineage>
        <taxon>Eukaryota</taxon>
        <taxon>Metazoa</taxon>
        <taxon>Ecdysozoa</taxon>
        <taxon>Arthropoda</taxon>
        <taxon>Crustacea</taxon>
        <taxon>Multicrustacea</taxon>
        <taxon>Malacostraca</taxon>
        <taxon>Eumalacostraca</taxon>
        <taxon>Eucarida</taxon>
        <taxon>Decapoda</taxon>
        <taxon>Pleocyemata</taxon>
        <taxon>Brachyura</taxon>
        <taxon>Eubrachyura</taxon>
        <taxon>Portunoidea</taxon>
        <taxon>Portunidae</taxon>
        <taxon>Portuninae</taxon>
        <taxon>Portunus</taxon>
    </lineage>
</organism>
<evidence type="ECO:0000313" key="1">
    <source>
        <dbReference type="EMBL" id="MPC98434.1"/>
    </source>
</evidence>
<protein>
    <submittedName>
        <fullName evidence="1">Uncharacterized protein</fullName>
    </submittedName>
</protein>
<evidence type="ECO:0000313" key="2">
    <source>
        <dbReference type="Proteomes" id="UP000324222"/>
    </source>
</evidence>
<comment type="caution">
    <text evidence="1">The sequence shown here is derived from an EMBL/GenBank/DDBJ whole genome shotgun (WGS) entry which is preliminary data.</text>
</comment>